<keyword evidence="4" id="KW-1185">Reference proteome</keyword>
<evidence type="ECO:0000256" key="1">
    <source>
        <dbReference type="SAM" id="Phobius"/>
    </source>
</evidence>
<dbReference type="Proteomes" id="UP000202895">
    <property type="component" value="Genome"/>
</dbReference>
<accession>A0A0B5KY45</accession>
<dbReference type="Pfam" id="PF07245">
    <property type="entry name" value="Phlebovirus_G2"/>
    <property type="match status" value="1"/>
</dbReference>
<feature type="transmembrane region" description="Helical" evidence="1">
    <location>
        <begin position="1194"/>
        <end position="1215"/>
    </location>
</feature>
<keyword evidence="1" id="KW-0812">Transmembrane</keyword>
<name>A0A0B5KY45_9VIRU</name>
<dbReference type="EMBL" id="KM817728">
    <property type="protein sequence ID" value="AJG39298.1"/>
    <property type="molecule type" value="Viral_cRNA"/>
</dbReference>
<dbReference type="KEGG" id="vg:29140342"/>
<dbReference type="Gene3D" id="2.60.98.50">
    <property type="match status" value="1"/>
</dbReference>
<protein>
    <submittedName>
        <fullName evidence="3">Glycoprotein</fullName>
    </submittedName>
</protein>
<keyword evidence="1" id="KW-1133">Transmembrane helix</keyword>
<evidence type="ECO:0000259" key="2">
    <source>
        <dbReference type="Pfam" id="PF07245"/>
    </source>
</evidence>
<dbReference type="RefSeq" id="YP_009305141.1">
    <property type="nucleotide sequence ID" value="NC_031318.1"/>
</dbReference>
<gene>
    <name evidence="3" type="primary">G</name>
</gene>
<proteinExistence type="predicted"/>
<dbReference type="Gene3D" id="2.60.40.3770">
    <property type="match status" value="1"/>
</dbReference>
<reference evidence="3 4" key="1">
    <citation type="journal article" date="2015" name="Elife">
        <title>Unprecedented genomic diversity of RNA viruses in arthropods reveals the ancestry of negative-sense RNA viruses.</title>
        <authorList>
            <person name="Li C.X."/>
            <person name="Shi M."/>
            <person name="Tian J.H."/>
            <person name="Lin X.D."/>
            <person name="Kang Y.J."/>
            <person name="Chen L.J."/>
            <person name="Qin X.C."/>
            <person name="Xu J."/>
            <person name="Holmes E.C."/>
            <person name="Zhang Y.Z."/>
        </authorList>
    </citation>
    <scope>NUCLEOTIDE SEQUENCE [LARGE SCALE GENOMIC DNA]</scope>
    <source>
        <strain evidence="3 4">QN3-5</strain>
    </source>
</reference>
<keyword evidence="1" id="KW-0472">Membrane</keyword>
<feature type="domain" description="Phlebovirus glycoprotein G2 fusion" evidence="2">
    <location>
        <begin position="731"/>
        <end position="1051"/>
    </location>
</feature>
<sequence length="1236" mass="136970">MNVTLFVVSFSLCFSIIEINGARKLNIQINDLDRLETSLREQGASETLVRTIYAAANCDLKRNKILDEKIDKILSPMENLHQKVNEALNSLIKKSSSMTEPLDTVNIMINVGSDLEHDAAEAEVFSNRAVTSRGSQMNNVALSSYAPMNTRELTVSAEICKTVKSMEALSQMANVKRADLLSIAGKVYGYKGGNSISELARFYIDYVSDNYDLQNQVMGLAKLLGDYASTTSEHFMLDNSIMSHKEPCGFLESNGRKKRNVQASKLTGGKCIRDIGDQVSKFSDTICFSQNPHLKSINYDLFSEASGSCANPTAFENGVFEKESSIVVIAVGMENGKPCLNWDSCEKGHVITDGKKCVEKANGTCSQNVDNLRISIISGRFGASDIPDDLKLISKHYCSISGHVFDSSNSCSKPVKYSQKFTLFLLEKTWYMTDKEVLIAHGQDVTNLCFYDCTGCSNDCTKCKGDETYINNFGNWPTNTCKCSYCHDCSELFIQVEDSKFGVDATFTVDWVVGIPVTEEKEIECTSCKATCSGFTIKIERDMKFDILHLCVEKNCEIISQSQPDFSYTIPNKFMHSASFIVHFFRSDGKGKKVLNLACSNSHTCEAISCDVCIARFANPHCYKFVNWVILITGVSGLVLTVPLLFSLYSLAKLLLSIILIPARGVYKIGKLLLRICYKKTNNKVKETTKRVTSLLQDEGLSEVKVVKSKSRAATMLFIIALTMLPLSLCCENSVTLMSKSEDCLTTASGKMKCSVSSVTDMPLSSLGEESCLRITDPMGQLSQLVKVKTKSLRQKCSKNILYYTTEPEFRLHNTFRCRNAGNCVNDACEKVKTTDSLPVDSADEKKAGVSGCLRVTGFWGKGCFYMDQACQFYKVELDNSKRISYEIFDCKEWFWEIMVDISIESHSINETESKELLASVPVKTSLGSAQLITVVSPVTTSLNSCFARREVAAGKIAMISCSPQSKFLGRTTGSIQCATSSLASAASKSCLIDSNQMQIIPQDDNLVLVNNFVNITEDWMRGILPTNFTNSVVSEDGAGSVLIQYTGRAAYTLRLKIKDYKVEHVISRPKCEAHFRKLTGCSNCGSGSEAIIEVITSPPSKTPGTLSCPSAVASSSALINSANPKTRFKMAFRQPEVNEICYLECGVSNLTLQVEGRLLQVVDLQEPEAKRTLGKYYDYFASLPWSYFGALRYFYLFIGTLIVVPLLVMVYKAIKSLINFMFKRKRVRVSHPKKV</sequence>
<dbReference type="GeneID" id="29140342"/>
<evidence type="ECO:0000313" key="3">
    <source>
        <dbReference type="EMBL" id="AJG39298.1"/>
    </source>
</evidence>
<evidence type="ECO:0000313" key="4">
    <source>
        <dbReference type="Proteomes" id="UP000202895"/>
    </source>
</evidence>
<organism evidence="3 4">
    <name type="scientific">Phasivirus wutaiense</name>
    <dbReference type="NCBI Taxonomy" id="3052633"/>
    <lineage>
        <taxon>Viruses</taxon>
        <taxon>Riboviria</taxon>
        <taxon>Orthornavirae</taxon>
        <taxon>Negarnaviricota</taxon>
        <taxon>Polyploviricotina</taxon>
        <taxon>Bunyaviricetes</taxon>
        <taxon>Hareavirales</taxon>
        <taxon>Phenuiviridae</taxon>
        <taxon>Phasivirus</taxon>
    </lineage>
</organism>
<dbReference type="InterPro" id="IPR009878">
    <property type="entry name" value="Phlebovirus_G2_fusion"/>
</dbReference>